<sequence length="356" mass="38509">MLLRNDTPLAAIGFDDLHRDGAVMAVVAVRASYALTAEGALRLYERQAIAMSDVYAGDPHRTPLLRANDLVGYRPHADVTVLGSAHAPGGRRAASWDVSLCLGNGRTDLRVHGPRRWEPDGASWRLGPAEPVARVPLDYRLSAGGRFVGDPEGGGSRYNPIGPGLLHRDWSPAGRALRAPQIEAVDAPIIDPFAVPEPAGFGPVPPFWAWRERRCGTRDEAWQRGRCPQMPADFDYRFFQVAPPRLVVRRLTGGTRVSLDGLLPTGPLGFQLPAFVPVVRHSWNDGREARAALTLDGLHLDLRAEAPPWSVDLTWRGWIARCPAYLGAELEAVPAGQAAALPVSGEHGLRDGGEAA</sequence>
<dbReference type="EMBL" id="JACJIM010000006">
    <property type="protein sequence ID" value="MBA9064875.1"/>
    <property type="molecule type" value="Genomic_DNA"/>
</dbReference>
<feature type="domain" description="DUF2169" evidence="1">
    <location>
        <begin position="21"/>
        <end position="316"/>
    </location>
</feature>
<evidence type="ECO:0000313" key="3">
    <source>
        <dbReference type="Proteomes" id="UP000565455"/>
    </source>
</evidence>
<dbReference type="Pfam" id="PF09937">
    <property type="entry name" value="DUF2169"/>
    <property type="match status" value="1"/>
</dbReference>
<dbReference type="GeneID" id="96605912"/>
<accession>A0ABR6DFJ8</accession>
<comment type="caution">
    <text evidence="2">The sequence shown here is derived from an EMBL/GenBank/DDBJ whole genome shotgun (WGS) entry which is preliminary data.</text>
</comment>
<dbReference type="InterPro" id="IPR018683">
    <property type="entry name" value="DUF2169"/>
</dbReference>
<keyword evidence="3" id="KW-1185">Reference proteome</keyword>
<evidence type="ECO:0000313" key="2">
    <source>
        <dbReference type="EMBL" id="MBA9064875.1"/>
    </source>
</evidence>
<reference evidence="2 3" key="1">
    <citation type="submission" date="2020-08" db="EMBL/GenBank/DDBJ databases">
        <title>Genomic Encyclopedia of Type Strains, Phase IV (KMG-IV): sequencing the most valuable type-strain genomes for metagenomic binning, comparative biology and taxonomic classification.</title>
        <authorList>
            <person name="Goeker M."/>
        </authorList>
    </citation>
    <scope>NUCLEOTIDE SEQUENCE [LARGE SCALE GENOMIC DNA]</scope>
    <source>
        <strain evidence="2 3">DSM 5686</strain>
    </source>
</reference>
<proteinExistence type="predicted"/>
<organism evidence="2 3">
    <name type="scientific">Methylobacterium fujisawaense</name>
    <dbReference type="NCBI Taxonomy" id="107400"/>
    <lineage>
        <taxon>Bacteria</taxon>
        <taxon>Pseudomonadati</taxon>
        <taxon>Pseudomonadota</taxon>
        <taxon>Alphaproteobacteria</taxon>
        <taxon>Hyphomicrobiales</taxon>
        <taxon>Methylobacteriaceae</taxon>
        <taxon>Methylobacterium</taxon>
    </lineage>
</organism>
<gene>
    <name evidence="2" type="ORF">GGQ91_004281</name>
</gene>
<protein>
    <recommendedName>
        <fullName evidence="1">DUF2169 domain-containing protein</fullName>
    </recommendedName>
</protein>
<dbReference type="Proteomes" id="UP000565455">
    <property type="component" value="Unassembled WGS sequence"/>
</dbReference>
<evidence type="ECO:0000259" key="1">
    <source>
        <dbReference type="Pfam" id="PF09937"/>
    </source>
</evidence>
<dbReference type="RefSeq" id="WP_182592767.1">
    <property type="nucleotide sequence ID" value="NZ_JACJIM010000006.1"/>
</dbReference>
<name>A0ABR6DFJ8_9HYPH</name>